<dbReference type="InterPro" id="IPR010611">
    <property type="entry name" value="3D_dom"/>
</dbReference>
<name>A0ABV8X1Q5_9BACI</name>
<evidence type="ECO:0000313" key="4">
    <source>
        <dbReference type="Proteomes" id="UP001595882"/>
    </source>
</evidence>
<protein>
    <submittedName>
        <fullName evidence="3">3D domain-containing protein</fullName>
    </submittedName>
</protein>
<dbReference type="EMBL" id="JBHSDT010000008">
    <property type="protein sequence ID" value="MFC4404821.1"/>
    <property type="molecule type" value="Genomic_DNA"/>
</dbReference>
<gene>
    <name evidence="3" type="ORF">ACFOY7_17255</name>
</gene>
<dbReference type="InterPro" id="IPR036908">
    <property type="entry name" value="RlpA-like_sf"/>
</dbReference>
<evidence type="ECO:0000259" key="2">
    <source>
        <dbReference type="Pfam" id="PF06725"/>
    </source>
</evidence>
<proteinExistence type="predicted"/>
<accession>A0ABV8X1Q5</accession>
<keyword evidence="1" id="KW-0732">Signal</keyword>
<evidence type="ECO:0000256" key="1">
    <source>
        <dbReference type="ARBA" id="ARBA00022729"/>
    </source>
</evidence>
<evidence type="ECO:0000313" key="3">
    <source>
        <dbReference type="EMBL" id="MFC4404821.1"/>
    </source>
</evidence>
<dbReference type="CDD" id="cd22786">
    <property type="entry name" value="DPBB_YuiC-like"/>
    <property type="match status" value="1"/>
</dbReference>
<keyword evidence="4" id="KW-1185">Reference proteome</keyword>
<dbReference type="PANTHER" id="PTHR39160">
    <property type="entry name" value="CELL WALL-BINDING PROTEIN YOCH"/>
    <property type="match status" value="1"/>
</dbReference>
<dbReference type="PANTHER" id="PTHR39160:SF4">
    <property type="entry name" value="RESUSCITATION-PROMOTING FACTOR RPFB"/>
    <property type="match status" value="1"/>
</dbReference>
<dbReference type="Proteomes" id="UP001595882">
    <property type="component" value="Unassembled WGS sequence"/>
</dbReference>
<comment type="caution">
    <text evidence="3">The sequence shown here is derived from an EMBL/GenBank/DDBJ whole genome shotgun (WGS) entry which is preliminary data.</text>
</comment>
<feature type="domain" description="3D" evidence="2">
    <location>
        <begin position="135"/>
        <end position="196"/>
    </location>
</feature>
<dbReference type="Gene3D" id="2.40.40.10">
    <property type="entry name" value="RlpA-like domain"/>
    <property type="match status" value="1"/>
</dbReference>
<sequence>MLVYKILRKCLFILLFGLALLSSYSLIANISTTDVFASLESSETEPIEFNQAKTKAMIDKKRYVRKQSKATKYISSEQVNAPATLEETIDLTQYEKMKVVATGYTAGVESTGKSPGHPAYGITYSGVKVKRDIYSTIAADTSIFPIGTILFIPDYGYGVVADTGSAIKGHKIDLYYPTVSEVFEKWGKKEVDVYVVKHGNGKLTEETLTALNDTEALQVFRSQYQSE</sequence>
<organism evidence="3 4">
    <name type="scientific">Gracilibacillus xinjiangensis</name>
    <dbReference type="NCBI Taxonomy" id="1193282"/>
    <lineage>
        <taxon>Bacteria</taxon>
        <taxon>Bacillati</taxon>
        <taxon>Bacillota</taxon>
        <taxon>Bacilli</taxon>
        <taxon>Bacillales</taxon>
        <taxon>Bacillaceae</taxon>
        <taxon>Gracilibacillus</taxon>
    </lineage>
</organism>
<dbReference type="RefSeq" id="WP_390253814.1">
    <property type="nucleotide sequence ID" value="NZ_JBHSDT010000008.1"/>
</dbReference>
<dbReference type="SUPFAM" id="SSF50685">
    <property type="entry name" value="Barwin-like endoglucanases"/>
    <property type="match status" value="1"/>
</dbReference>
<dbReference type="Pfam" id="PF06725">
    <property type="entry name" value="3D"/>
    <property type="match status" value="1"/>
</dbReference>
<reference evidence="4" key="1">
    <citation type="journal article" date="2019" name="Int. J. Syst. Evol. Microbiol.">
        <title>The Global Catalogue of Microorganisms (GCM) 10K type strain sequencing project: providing services to taxonomists for standard genome sequencing and annotation.</title>
        <authorList>
            <consortium name="The Broad Institute Genomics Platform"/>
            <consortium name="The Broad Institute Genome Sequencing Center for Infectious Disease"/>
            <person name="Wu L."/>
            <person name="Ma J."/>
        </authorList>
    </citation>
    <scope>NUCLEOTIDE SEQUENCE [LARGE SCALE GENOMIC DNA]</scope>
    <source>
        <strain evidence="4">CCUG 37865</strain>
    </source>
</reference>
<dbReference type="InterPro" id="IPR051933">
    <property type="entry name" value="Resuscitation_pf_RpfB"/>
</dbReference>